<feature type="compositionally biased region" description="Polar residues" evidence="1">
    <location>
        <begin position="89"/>
        <end position="111"/>
    </location>
</feature>
<accession>A0A239I349</accession>
<gene>
    <name evidence="2" type="ORF">SAMN06296052_115105</name>
</gene>
<evidence type="ECO:0000256" key="1">
    <source>
        <dbReference type="SAM" id="MobiDB-lite"/>
    </source>
</evidence>
<organism evidence="2 3">
    <name type="scientific">Pontibacter ummariensis</name>
    <dbReference type="NCBI Taxonomy" id="1610492"/>
    <lineage>
        <taxon>Bacteria</taxon>
        <taxon>Pseudomonadati</taxon>
        <taxon>Bacteroidota</taxon>
        <taxon>Cytophagia</taxon>
        <taxon>Cytophagales</taxon>
        <taxon>Hymenobacteraceae</taxon>
        <taxon>Pontibacter</taxon>
    </lineage>
</organism>
<dbReference type="EMBL" id="FZOQ01000015">
    <property type="protein sequence ID" value="SNS87718.1"/>
    <property type="molecule type" value="Genomic_DNA"/>
</dbReference>
<dbReference type="Proteomes" id="UP000198432">
    <property type="component" value="Unassembled WGS sequence"/>
</dbReference>
<feature type="region of interest" description="Disordered" evidence="1">
    <location>
        <begin position="1"/>
        <end position="111"/>
    </location>
</feature>
<reference evidence="3" key="1">
    <citation type="submission" date="2017-06" db="EMBL/GenBank/DDBJ databases">
        <authorList>
            <person name="Varghese N."/>
            <person name="Submissions S."/>
        </authorList>
    </citation>
    <scope>NUCLEOTIDE SEQUENCE [LARGE SCALE GENOMIC DNA]</scope>
    <source>
        <strain evidence="3">NKM1</strain>
    </source>
</reference>
<evidence type="ECO:0000313" key="3">
    <source>
        <dbReference type="Proteomes" id="UP000198432"/>
    </source>
</evidence>
<protein>
    <submittedName>
        <fullName evidence="2">Uncharacterized protein</fullName>
    </submittedName>
</protein>
<feature type="compositionally biased region" description="Polar residues" evidence="1">
    <location>
        <begin position="26"/>
        <end position="40"/>
    </location>
</feature>
<proteinExistence type="predicted"/>
<evidence type="ECO:0000313" key="2">
    <source>
        <dbReference type="EMBL" id="SNS87718.1"/>
    </source>
</evidence>
<dbReference type="AlphaFoldDB" id="A0A239I349"/>
<dbReference type="RefSeq" id="WP_245842648.1">
    <property type="nucleotide sequence ID" value="NZ_FZOQ01000015.1"/>
</dbReference>
<keyword evidence="3" id="KW-1185">Reference proteome</keyword>
<sequence length="111" mass="11700">MADQKDKSNELKSHAGEGGNLKDQRQSNTGPQAGSAANTRGENKPHTEGDSAGAKKAKPDLEKDSPQGSHRNSTTTTRGADSTDKEFRNNQPNASTLKGHKSSSGLGNEKQ</sequence>
<name>A0A239I349_9BACT</name>
<feature type="compositionally biased region" description="Polar residues" evidence="1">
    <location>
        <begin position="66"/>
        <end position="80"/>
    </location>
</feature>
<feature type="compositionally biased region" description="Basic and acidic residues" evidence="1">
    <location>
        <begin position="1"/>
        <end position="25"/>
    </location>
</feature>